<keyword evidence="2" id="KW-0812">Transmembrane</keyword>
<dbReference type="Proteomes" id="UP000503169">
    <property type="component" value="Chromosome"/>
</dbReference>
<feature type="region of interest" description="Disordered" evidence="1">
    <location>
        <begin position="141"/>
        <end position="170"/>
    </location>
</feature>
<proteinExistence type="predicted"/>
<evidence type="ECO:0000256" key="2">
    <source>
        <dbReference type="SAM" id="Phobius"/>
    </source>
</evidence>
<name>A0AAJ4GEV8_LIMFE</name>
<protein>
    <recommendedName>
        <fullName evidence="5">Phage protein</fullName>
    </recommendedName>
</protein>
<evidence type="ECO:0000313" key="3">
    <source>
        <dbReference type="EMBL" id="QIX58998.1"/>
    </source>
</evidence>
<dbReference type="AlphaFoldDB" id="A0AAJ4GEV8"/>
<keyword evidence="2" id="KW-1133">Transmembrane helix</keyword>
<gene>
    <name evidence="3" type="ORF">HCY95_01437</name>
</gene>
<accession>A0AAJ4GEV8</accession>
<dbReference type="RefSeq" id="WP_168183350.1">
    <property type="nucleotide sequence ID" value="NZ_CP050919.1"/>
</dbReference>
<evidence type="ECO:0008006" key="5">
    <source>
        <dbReference type="Google" id="ProtNLM"/>
    </source>
</evidence>
<evidence type="ECO:0000313" key="4">
    <source>
        <dbReference type="Proteomes" id="UP000503169"/>
    </source>
</evidence>
<evidence type="ECO:0000256" key="1">
    <source>
        <dbReference type="SAM" id="MobiDB-lite"/>
    </source>
</evidence>
<organism evidence="3 4">
    <name type="scientific">Limosilactobacillus fermentum</name>
    <name type="common">Lactobacillus fermentum</name>
    <dbReference type="NCBI Taxonomy" id="1613"/>
    <lineage>
        <taxon>Bacteria</taxon>
        <taxon>Bacillati</taxon>
        <taxon>Bacillota</taxon>
        <taxon>Bacilli</taxon>
        <taxon>Lactobacillales</taxon>
        <taxon>Lactobacillaceae</taxon>
        <taxon>Limosilactobacillus</taxon>
    </lineage>
</organism>
<feature type="transmembrane region" description="Helical" evidence="2">
    <location>
        <begin position="95"/>
        <end position="128"/>
    </location>
</feature>
<sequence>MSRGILRKPSIKKSLAAKYKGAYTRKLKKSLIPGYGTKTAGWLHPKRKLYNKIYYRTSIDTRKVIADALTKKNERNTSSTSSNVSQGKTSSGEKWILWGTTIICAIIGLSIDGFLGFILLAVVAYFATKFALKKHDERFPASLTPQEREAMKKEKEEKDHIKAEKKAQADAEAQAVIQRLQKAK</sequence>
<dbReference type="EMBL" id="CP050919">
    <property type="protein sequence ID" value="QIX58998.1"/>
    <property type="molecule type" value="Genomic_DNA"/>
</dbReference>
<feature type="compositionally biased region" description="Basic and acidic residues" evidence="1">
    <location>
        <begin position="146"/>
        <end position="169"/>
    </location>
</feature>
<keyword evidence="2" id="KW-0472">Membrane</keyword>
<reference evidence="3 4" key="1">
    <citation type="submission" date="2020-04" db="EMBL/GenBank/DDBJ databases">
        <title>Novel strain L. Fermentum HFD1 producer antibacterial peptides.</title>
        <authorList>
            <person name="Ozhegov G.D."/>
            <person name="Pavlova A.S."/>
            <person name="Zhuravleva D.E."/>
            <person name="Gogoleva N.V."/>
            <person name="Shagimardanova E.I."/>
            <person name="Markelova M.I."/>
            <person name="Yarullina D.R."/>
            <person name="Kayumov A.R."/>
        </authorList>
    </citation>
    <scope>NUCLEOTIDE SEQUENCE [LARGE SCALE GENOMIC DNA]</scope>
    <source>
        <strain evidence="3 4">HFD1</strain>
    </source>
</reference>